<sequence length="172" mass="20267">MEMLNVEPGRALLSNIIVCPRIPEEERTKWYRFRDLEHRKAEAARKARKNLRKRARQGSFNDEDLDNALEYDVAPPDLDKEIFQRNFAVMFYSANTPFRRIDNPVFRRALLQGRPDHLELPTCALLSEAWLKRIYADERDDIVVVWKNEEIIVIETDGWTNIAGKHTVNFIL</sequence>
<evidence type="ECO:0000313" key="2">
    <source>
        <dbReference type="Proteomes" id="UP000704712"/>
    </source>
</evidence>
<gene>
    <name evidence="1" type="ORF">GN958_ATG14153</name>
</gene>
<comment type="caution">
    <text evidence="1">The sequence shown here is derived from an EMBL/GenBank/DDBJ whole genome shotgun (WGS) entry which is preliminary data.</text>
</comment>
<accession>A0A8S9U8J7</accession>
<reference evidence="1" key="1">
    <citation type="submission" date="2020-03" db="EMBL/GenBank/DDBJ databases">
        <title>Hybrid Assembly of Korean Phytophthora infestans isolates.</title>
        <authorList>
            <person name="Prokchorchik M."/>
            <person name="Lee Y."/>
            <person name="Seo J."/>
            <person name="Cho J.-H."/>
            <person name="Park Y.-E."/>
            <person name="Jang D.-C."/>
            <person name="Im J.-S."/>
            <person name="Choi J.-G."/>
            <person name="Park H.-J."/>
            <person name="Lee G.-B."/>
            <person name="Lee Y.-G."/>
            <person name="Hong S.-Y."/>
            <person name="Cho K."/>
            <person name="Sohn K.H."/>
        </authorList>
    </citation>
    <scope>NUCLEOTIDE SEQUENCE</scope>
    <source>
        <strain evidence="1">KR_2_A2</strain>
    </source>
</reference>
<dbReference type="Proteomes" id="UP000704712">
    <property type="component" value="Unassembled WGS sequence"/>
</dbReference>
<proteinExistence type="predicted"/>
<evidence type="ECO:0000313" key="1">
    <source>
        <dbReference type="EMBL" id="KAF4136663.1"/>
    </source>
</evidence>
<dbReference type="EMBL" id="JAACNO010001912">
    <property type="protein sequence ID" value="KAF4136663.1"/>
    <property type="molecule type" value="Genomic_DNA"/>
</dbReference>
<name>A0A8S9U8J7_PHYIN</name>
<organism evidence="1 2">
    <name type="scientific">Phytophthora infestans</name>
    <name type="common">Potato late blight agent</name>
    <name type="synonym">Botrytis infestans</name>
    <dbReference type="NCBI Taxonomy" id="4787"/>
    <lineage>
        <taxon>Eukaryota</taxon>
        <taxon>Sar</taxon>
        <taxon>Stramenopiles</taxon>
        <taxon>Oomycota</taxon>
        <taxon>Peronosporomycetes</taxon>
        <taxon>Peronosporales</taxon>
        <taxon>Peronosporaceae</taxon>
        <taxon>Phytophthora</taxon>
    </lineage>
</organism>
<protein>
    <submittedName>
        <fullName evidence="1">Uncharacterized protein</fullName>
    </submittedName>
</protein>
<dbReference type="AlphaFoldDB" id="A0A8S9U8J7"/>